<dbReference type="InterPro" id="IPR014729">
    <property type="entry name" value="Rossmann-like_a/b/a_fold"/>
</dbReference>
<dbReference type="UniPathway" id="UPA00253">
    <property type="reaction ID" value="UER00600"/>
</dbReference>
<proteinExistence type="predicted"/>
<organism evidence="9 10">
    <name type="scientific">Choanephora cucurbitarum</name>
    <dbReference type="NCBI Taxonomy" id="101091"/>
    <lineage>
        <taxon>Eukaryota</taxon>
        <taxon>Fungi</taxon>
        <taxon>Fungi incertae sedis</taxon>
        <taxon>Mucoromycota</taxon>
        <taxon>Mucoromycotina</taxon>
        <taxon>Mucoromycetes</taxon>
        <taxon>Mucorales</taxon>
        <taxon>Mucorineae</taxon>
        <taxon>Choanephoraceae</taxon>
        <taxon>Choanephoroideae</taxon>
        <taxon>Choanephora</taxon>
    </lineage>
</organism>
<dbReference type="InParanoid" id="A0A1C7NHJ9"/>
<keyword evidence="4 9" id="KW-0548">Nucleotidyltransferase</keyword>
<dbReference type="GO" id="GO:0000309">
    <property type="term" value="F:nicotinamide-nucleotide adenylyltransferase activity"/>
    <property type="evidence" value="ECO:0007669"/>
    <property type="project" value="UniProtKB-EC"/>
</dbReference>
<dbReference type="Proteomes" id="UP000093000">
    <property type="component" value="Unassembled WGS sequence"/>
</dbReference>
<dbReference type="PANTHER" id="PTHR31285:SF0">
    <property type="entry name" value="NICOTINAMIDE MONONUCLEOTIDE ADENYLYLTRANSFERASE"/>
    <property type="match status" value="1"/>
</dbReference>
<keyword evidence="7" id="KW-0520">NAD</keyword>
<dbReference type="GO" id="GO:0009435">
    <property type="term" value="P:NAD+ biosynthetic process"/>
    <property type="evidence" value="ECO:0007669"/>
    <property type="project" value="UniProtKB-UniPathway"/>
</dbReference>
<comment type="pathway">
    <text evidence="1">Cofactor biosynthesis; NAD(+) biosynthesis.</text>
</comment>
<evidence type="ECO:0000256" key="2">
    <source>
        <dbReference type="ARBA" id="ARBA00022642"/>
    </source>
</evidence>
<protein>
    <submittedName>
        <fullName evidence="9">Putative nicotinamide mononucleotide adenylyltransferase</fullName>
    </submittedName>
</protein>
<dbReference type="SUPFAM" id="SSF52374">
    <property type="entry name" value="Nucleotidylyl transferase"/>
    <property type="match status" value="1"/>
</dbReference>
<keyword evidence="5" id="KW-0547">Nucleotide-binding</keyword>
<name>A0A1C7NHJ9_9FUNG</name>
<evidence type="ECO:0000256" key="3">
    <source>
        <dbReference type="ARBA" id="ARBA00022679"/>
    </source>
</evidence>
<dbReference type="GO" id="GO:0005524">
    <property type="term" value="F:ATP binding"/>
    <property type="evidence" value="ECO:0007669"/>
    <property type="project" value="UniProtKB-KW"/>
</dbReference>
<accession>A0A1C7NHJ9</accession>
<dbReference type="GO" id="GO:0016887">
    <property type="term" value="F:ATP hydrolysis activity"/>
    <property type="evidence" value="ECO:0007669"/>
    <property type="project" value="TreeGrafter"/>
</dbReference>
<keyword evidence="10" id="KW-1185">Reference proteome</keyword>
<dbReference type="CDD" id="cd02165">
    <property type="entry name" value="NMNAT"/>
    <property type="match status" value="1"/>
</dbReference>
<comment type="caution">
    <text evidence="9">The sequence shown here is derived from an EMBL/GenBank/DDBJ whole genome shotgun (WGS) entry which is preliminary data.</text>
</comment>
<reference evidence="9 10" key="1">
    <citation type="submission" date="2016-03" db="EMBL/GenBank/DDBJ databases">
        <title>Choanephora cucurbitarum.</title>
        <authorList>
            <person name="Min B."/>
            <person name="Park H."/>
            <person name="Park J.-H."/>
            <person name="Shin H.-D."/>
            <person name="Choi I.-G."/>
        </authorList>
    </citation>
    <scope>NUCLEOTIDE SEQUENCE [LARGE SCALE GENOMIC DNA]</scope>
    <source>
        <strain evidence="9 10">KUS-F28377</strain>
    </source>
</reference>
<dbReference type="EMBL" id="LUGH01000166">
    <property type="protein sequence ID" value="OBZ88229.1"/>
    <property type="molecule type" value="Genomic_DNA"/>
</dbReference>
<evidence type="ECO:0000313" key="10">
    <source>
        <dbReference type="Proteomes" id="UP000093000"/>
    </source>
</evidence>
<evidence type="ECO:0000256" key="4">
    <source>
        <dbReference type="ARBA" id="ARBA00022695"/>
    </source>
</evidence>
<dbReference type="GO" id="GO:0005737">
    <property type="term" value="C:cytoplasm"/>
    <property type="evidence" value="ECO:0007669"/>
    <property type="project" value="TreeGrafter"/>
</dbReference>
<dbReference type="InterPro" id="IPR005248">
    <property type="entry name" value="NadD/NMNAT"/>
</dbReference>
<keyword evidence="3 9" id="KW-0808">Transferase</keyword>
<keyword evidence="2" id="KW-0662">Pyridine nucleotide biosynthesis</keyword>
<dbReference type="AlphaFoldDB" id="A0A1C7NHJ9"/>
<dbReference type="Gene3D" id="3.40.50.620">
    <property type="entry name" value="HUPs"/>
    <property type="match status" value="1"/>
</dbReference>
<evidence type="ECO:0000256" key="6">
    <source>
        <dbReference type="ARBA" id="ARBA00022840"/>
    </source>
</evidence>
<gene>
    <name evidence="9" type="primary">SPAC694.03</name>
    <name evidence="9" type="ORF">A0J61_03728</name>
</gene>
<evidence type="ECO:0000256" key="1">
    <source>
        <dbReference type="ARBA" id="ARBA00004790"/>
    </source>
</evidence>
<comment type="catalytic activity">
    <reaction evidence="8">
        <text>beta-nicotinamide D-ribonucleotide + ATP + H(+) = diphosphate + NAD(+)</text>
        <dbReference type="Rhea" id="RHEA:21360"/>
        <dbReference type="ChEBI" id="CHEBI:14649"/>
        <dbReference type="ChEBI" id="CHEBI:15378"/>
        <dbReference type="ChEBI" id="CHEBI:30616"/>
        <dbReference type="ChEBI" id="CHEBI:33019"/>
        <dbReference type="ChEBI" id="CHEBI:57540"/>
        <dbReference type="EC" id="2.7.7.1"/>
    </reaction>
</comment>
<dbReference type="OrthoDB" id="5591297at2759"/>
<evidence type="ECO:0000313" key="9">
    <source>
        <dbReference type="EMBL" id="OBZ88229.1"/>
    </source>
</evidence>
<keyword evidence="6" id="KW-0067">ATP-binding</keyword>
<evidence type="ECO:0000256" key="7">
    <source>
        <dbReference type="ARBA" id="ARBA00023027"/>
    </source>
</evidence>
<dbReference type="FunCoup" id="A0A1C7NHJ9">
    <property type="interactions" value="276"/>
</dbReference>
<dbReference type="GO" id="GO:0005634">
    <property type="term" value="C:nucleus"/>
    <property type="evidence" value="ECO:0007669"/>
    <property type="project" value="TreeGrafter"/>
</dbReference>
<dbReference type="STRING" id="101091.A0A1C7NHJ9"/>
<dbReference type="PANTHER" id="PTHR31285">
    <property type="entry name" value="NICOTINAMIDE MONONUCLEOTIDE ADENYLYLTRANSFERASE"/>
    <property type="match status" value="1"/>
</dbReference>
<evidence type="ECO:0000256" key="8">
    <source>
        <dbReference type="ARBA" id="ARBA00049001"/>
    </source>
</evidence>
<evidence type="ECO:0000256" key="5">
    <source>
        <dbReference type="ARBA" id="ARBA00022741"/>
    </source>
</evidence>
<sequence length="261" mass="30096">MSLDKQAVINRKKELSQLFETNRDHDFFVTFTSRNSWPISSKQDRQHLLILDSSFNPPTKAHAKLIEASLSAYTDGYFDNILLLFSINNADKALTGASILERAQMMEILARQFEQYSIAVGFTHHGKFVDKAVSIEAWLSKQTSCKIELYFILGYDTITRLLDPKYYNGVPVEKALGPFFNTCRLVCADRGGNANEQDLFWEKVYQKYRSDIFKRIQLDSTTCQLSSTLAREAIACQDKKVEAILSDDMIEFIKQYQLYYR</sequence>